<protein>
    <submittedName>
        <fullName evidence="2">Uncharacterized protein</fullName>
    </submittedName>
</protein>
<evidence type="ECO:0000256" key="1">
    <source>
        <dbReference type="SAM" id="Coils"/>
    </source>
</evidence>
<feature type="coiled-coil region" evidence="1">
    <location>
        <begin position="142"/>
        <end position="183"/>
    </location>
</feature>
<evidence type="ECO:0000313" key="2">
    <source>
        <dbReference type="EMBL" id="APZ82660.1"/>
    </source>
</evidence>
<reference evidence="2" key="1">
    <citation type="journal article" date="2017" name="Viruses">
        <title>Characterization of Bacillus subtilis Viruses vB_BsuM-Goe2 and vB_BsuM-Goe3.</title>
        <authorList>
            <person name="Willms I.M."/>
            <person name="Hoppert M."/>
            <person name="Hertel R."/>
        </authorList>
    </citation>
    <scope>NUCLEOTIDE SEQUENCE [LARGE SCALE GENOMIC DNA]</scope>
</reference>
<name>A0A217ERC9_BPGO3</name>
<keyword evidence="1" id="KW-0175">Coiled coil</keyword>
<accession>A0A217ERC9</accession>
<dbReference type="EMBL" id="KY368640">
    <property type="protein sequence ID" value="APZ82660.1"/>
    <property type="molecule type" value="Genomic_DNA"/>
</dbReference>
<dbReference type="Proteomes" id="UP000221795">
    <property type="component" value="Segment"/>
</dbReference>
<organism evidence="2 3">
    <name type="scientific">Bacillus phage vB_BsuM-Goe3</name>
    <dbReference type="NCBI Taxonomy" id="1933063"/>
    <lineage>
        <taxon>Viruses</taxon>
        <taxon>Duplodnaviria</taxon>
        <taxon>Heunggongvirae</taxon>
        <taxon>Uroviricota</taxon>
        <taxon>Caudoviricetes</taxon>
        <taxon>Herelleviridae</taxon>
        <taxon>Bastillevirinae</taxon>
        <taxon>Grisebachstrassevirus</taxon>
        <taxon>Grisebachstrassevirus goe3</taxon>
    </lineage>
</organism>
<gene>
    <name evidence="2" type="ORF">Goe3_c19900</name>
</gene>
<organismHost>
    <name type="scientific">Bacillus subtilis</name>
    <dbReference type="NCBI Taxonomy" id="1423"/>
</organismHost>
<proteinExistence type="predicted"/>
<keyword evidence="3" id="KW-1185">Reference proteome</keyword>
<sequence>MSRLKNETQVKSEEASIEQLLNKELADTRIHRAVFMGTRGHKHIAFRNTYTPSYASGVYREKENGKFKPTGSYMESTRPDERFVMLEEEVVGPAIQSGETIYLEDWGEVKVVRRARKPDGTVVYFTDYEEECITEDTMLSVYETLNDLKEHYADRLEQLESIYDRLQSKCSNLENKSELATKLVESKHGKAVAKLVNKGVITSWNLS</sequence>
<evidence type="ECO:0000313" key="3">
    <source>
        <dbReference type="Proteomes" id="UP000221795"/>
    </source>
</evidence>